<dbReference type="RefSeq" id="WP_092955376.1">
    <property type="nucleotide sequence ID" value="NZ_FOSQ01000001.1"/>
</dbReference>
<dbReference type="NCBIfam" id="NF004815">
    <property type="entry name" value="PRK06169.1"/>
    <property type="match status" value="1"/>
</dbReference>
<dbReference type="Gene3D" id="3.90.1300.10">
    <property type="entry name" value="Amidase signature (AS) domain"/>
    <property type="match status" value="1"/>
</dbReference>
<comment type="similarity">
    <text evidence="1">Belongs to the amidase family.</text>
</comment>
<dbReference type="InterPro" id="IPR000120">
    <property type="entry name" value="Amidase"/>
</dbReference>
<dbReference type="PANTHER" id="PTHR11895">
    <property type="entry name" value="TRANSAMIDASE"/>
    <property type="match status" value="1"/>
</dbReference>
<organism evidence="3 4">
    <name type="scientific">Falsiroseomonas stagni DSM 19981</name>
    <dbReference type="NCBI Taxonomy" id="1123062"/>
    <lineage>
        <taxon>Bacteria</taxon>
        <taxon>Pseudomonadati</taxon>
        <taxon>Pseudomonadota</taxon>
        <taxon>Alphaproteobacteria</taxon>
        <taxon>Acetobacterales</taxon>
        <taxon>Roseomonadaceae</taxon>
        <taxon>Falsiroseomonas</taxon>
    </lineage>
</organism>
<dbReference type="Proteomes" id="UP000199473">
    <property type="component" value="Unassembled WGS sequence"/>
</dbReference>
<evidence type="ECO:0000313" key="3">
    <source>
        <dbReference type="EMBL" id="SFK22932.1"/>
    </source>
</evidence>
<feature type="domain" description="Amidase" evidence="2">
    <location>
        <begin position="27"/>
        <end position="449"/>
    </location>
</feature>
<proteinExistence type="inferred from homology"/>
<accession>A0A1I3XTU8</accession>
<dbReference type="InterPro" id="IPR023631">
    <property type="entry name" value="Amidase_dom"/>
</dbReference>
<dbReference type="PANTHER" id="PTHR11895:SF7">
    <property type="entry name" value="GLUTAMYL-TRNA(GLN) AMIDOTRANSFERASE SUBUNIT A, MITOCHONDRIAL"/>
    <property type="match status" value="1"/>
</dbReference>
<dbReference type="Pfam" id="PF01425">
    <property type="entry name" value="Amidase"/>
    <property type="match status" value="1"/>
</dbReference>
<dbReference type="InterPro" id="IPR036928">
    <property type="entry name" value="AS_sf"/>
</dbReference>
<reference evidence="3 4" key="1">
    <citation type="submission" date="2016-10" db="EMBL/GenBank/DDBJ databases">
        <authorList>
            <person name="de Groot N.N."/>
        </authorList>
    </citation>
    <scope>NUCLEOTIDE SEQUENCE [LARGE SCALE GENOMIC DNA]</scope>
    <source>
        <strain evidence="3 4">DSM 19981</strain>
    </source>
</reference>
<evidence type="ECO:0000313" key="4">
    <source>
        <dbReference type="Proteomes" id="UP000199473"/>
    </source>
</evidence>
<dbReference type="SUPFAM" id="SSF75304">
    <property type="entry name" value="Amidase signature (AS) enzymes"/>
    <property type="match status" value="1"/>
</dbReference>
<dbReference type="GO" id="GO:0016740">
    <property type="term" value="F:transferase activity"/>
    <property type="evidence" value="ECO:0007669"/>
    <property type="project" value="UniProtKB-KW"/>
</dbReference>
<evidence type="ECO:0000259" key="2">
    <source>
        <dbReference type="Pfam" id="PF01425"/>
    </source>
</evidence>
<evidence type="ECO:0000256" key="1">
    <source>
        <dbReference type="ARBA" id="ARBA00009199"/>
    </source>
</evidence>
<gene>
    <name evidence="3" type="ORF">SAMN02745775_101645</name>
</gene>
<keyword evidence="4" id="KW-1185">Reference proteome</keyword>
<dbReference type="EMBL" id="FOSQ01000001">
    <property type="protein sequence ID" value="SFK22932.1"/>
    <property type="molecule type" value="Genomic_DNA"/>
</dbReference>
<name>A0A1I3XTU8_9PROT</name>
<keyword evidence="3" id="KW-0808">Transferase</keyword>
<sequence>MTQDLALMPAVDLVALYRTGQASPVEHLRAVLAQVAALNPVLNAFCWLDEESALRDARASEARWKAGAPASALDGVTATVKDLSVTRGWPTRRASHAIPAEGPWLEDSPSVARMREAGAVLIGKTTVPEFGAAYITKSDLCGISRNPWNPAMTPGGSSGGSAASAAAGMGTIALASDAAGSIRAPASMSGVFGLKTTFGRVPDYPSSYLGTLAVIGPITRTVREAALCMDVISQPDARDSYALPPPGRSFLDGIEGGVKGLRIAYSPTLGFAKVDPEVAAIVAAGVKALEAMGAIVEVVDHVMDDPGAMLGTLMAPGLANAFRVFGFTEAQQALMLPRLVETAARGAAVPMMAYLAAREAREKLGARMRAFHEKYDLLVTPVGAIPGCDADADAPRDPRYAAYANPLPFGAAFNLTKQPAASVPVGVTASGLPVGMQVVGPLYADALVLRACLAIEQALPMPAPDLAALRHSPFAEPIPRGLLSQREAMAVPA</sequence>
<dbReference type="STRING" id="1123062.SAMN02745775_101645"/>
<protein>
    <submittedName>
        <fullName evidence="3">Aspartyl-tRNA(Asn)/glutamyl-tRNA(Gln) amidotransferase subunit A</fullName>
    </submittedName>
</protein>
<dbReference type="OrthoDB" id="9811471at2"/>
<dbReference type="AlphaFoldDB" id="A0A1I3XTU8"/>